<proteinExistence type="predicted"/>
<dbReference type="InterPro" id="IPR003814">
    <property type="entry name" value="FmdEsu_dom"/>
</dbReference>
<dbReference type="PIRSF" id="PIRSF006578">
    <property type="entry name" value="FwdE"/>
    <property type="match status" value="1"/>
</dbReference>
<organism evidence="6 7">
    <name type="scientific">Sulfurospirillum tamanense</name>
    <dbReference type="NCBI Taxonomy" id="2813362"/>
    <lineage>
        <taxon>Bacteria</taxon>
        <taxon>Pseudomonadati</taxon>
        <taxon>Campylobacterota</taxon>
        <taxon>Epsilonproteobacteria</taxon>
        <taxon>Campylobacterales</taxon>
        <taxon>Sulfurospirillaceae</taxon>
        <taxon>Sulfurospirillum</taxon>
    </lineage>
</organism>
<reference evidence="6" key="1">
    <citation type="submission" date="2021-02" db="EMBL/GenBank/DDBJ databases">
        <title>Sulfurospirillum tamanensis sp. nov.</title>
        <authorList>
            <person name="Frolova A."/>
            <person name="Merkel A."/>
            <person name="Slobodkin A."/>
        </authorList>
    </citation>
    <scope>NUCLEOTIDE SEQUENCE</scope>
    <source>
        <strain evidence="6">T05b</strain>
    </source>
</reference>
<protein>
    <submittedName>
        <fullName evidence="6">TraR/DksA C4-type zinc finger protein</fullName>
    </submittedName>
</protein>
<evidence type="ECO:0000259" key="4">
    <source>
        <dbReference type="Pfam" id="PF01258"/>
    </source>
</evidence>
<keyword evidence="3" id="KW-0862">Zinc</keyword>
<sequence>MNARWEKCVDFHGHECPGLAIGFRAVEAAQTWLGMQGFSADEELVCVTENDACGVDAIQVLLGCSFGKGNLIYKDAGKQAFSFFDRKRDKKGRVVFRRPLDPNMDRVAMQAHILEAPLEEVFELKTPSFELPKPARLFTSLVCEACGESAAELKMRLQEGKKVCIDCFSHYTRGF</sequence>
<evidence type="ECO:0000256" key="3">
    <source>
        <dbReference type="ARBA" id="ARBA00022833"/>
    </source>
</evidence>
<evidence type="ECO:0000256" key="2">
    <source>
        <dbReference type="ARBA" id="ARBA00022771"/>
    </source>
</evidence>
<evidence type="ECO:0000313" key="6">
    <source>
        <dbReference type="EMBL" id="MBN2963359.1"/>
    </source>
</evidence>
<evidence type="ECO:0000259" key="5">
    <source>
        <dbReference type="Pfam" id="PF02663"/>
    </source>
</evidence>
<evidence type="ECO:0000256" key="1">
    <source>
        <dbReference type="ARBA" id="ARBA00022723"/>
    </source>
</evidence>
<feature type="domain" description="Formylmethanofuran dehydrogenase subunit E" evidence="5">
    <location>
        <begin position="11"/>
        <end position="107"/>
    </location>
</feature>
<comment type="caution">
    <text evidence="6">The sequence shown here is derived from an EMBL/GenBank/DDBJ whole genome shotgun (WGS) entry which is preliminary data.</text>
</comment>
<gene>
    <name evidence="6" type="ORF">JWV37_01070</name>
</gene>
<evidence type="ECO:0000313" key="7">
    <source>
        <dbReference type="Proteomes" id="UP000703590"/>
    </source>
</evidence>
<dbReference type="Pfam" id="PF01258">
    <property type="entry name" value="zf-dskA_traR"/>
    <property type="match status" value="1"/>
</dbReference>
<dbReference type="PANTHER" id="PTHR39418">
    <property type="entry name" value="DEHYDROGENASE-RELATED"/>
    <property type="match status" value="1"/>
</dbReference>
<name>A0ABS2WNX0_9BACT</name>
<keyword evidence="1" id="KW-0479">Metal-binding</keyword>
<dbReference type="Proteomes" id="UP000703590">
    <property type="component" value="Unassembled WGS sequence"/>
</dbReference>
<feature type="domain" description="Zinc finger DksA/TraR C4-type" evidence="4">
    <location>
        <begin position="140"/>
        <end position="171"/>
    </location>
</feature>
<dbReference type="RefSeq" id="WP_205457789.1">
    <property type="nucleotide sequence ID" value="NZ_JAFHKK010000001.1"/>
</dbReference>
<dbReference type="InterPro" id="IPR053194">
    <property type="entry name" value="tRNA_methyltr_O"/>
</dbReference>
<reference evidence="6" key="2">
    <citation type="submission" date="2021-02" db="EMBL/GenBank/DDBJ databases">
        <authorList>
            <person name="Merkel A.Y."/>
        </authorList>
    </citation>
    <scope>NUCLEOTIDE SEQUENCE</scope>
    <source>
        <strain evidence="6">T05b</strain>
    </source>
</reference>
<keyword evidence="2" id="KW-0863">Zinc-finger</keyword>
<dbReference type="PANTHER" id="PTHR39418:SF1">
    <property type="entry name" value="DEHYDROGENASE"/>
    <property type="match status" value="1"/>
</dbReference>
<dbReference type="SUPFAM" id="SSF143555">
    <property type="entry name" value="FwdE-like"/>
    <property type="match status" value="1"/>
</dbReference>
<dbReference type="Gene3D" id="3.30.1330.130">
    <property type="match status" value="1"/>
</dbReference>
<dbReference type="InterPro" id="IPR026328">
    <property type="entry name" value="FmdE"/>
</dbReference>
<accession>A0ABS2WNX0</accession>
<dbReference type="Pfam" id="PF02663">
    <property type="entry name" value="FmdE"/>
    <property type="match status" value="1"/>
</dbReference>
<dbReference type="InterPro" id="IPR000962">
    <property type="entry name" value="Znf_DskA_TraR"/>
</dbReference>
<dbReference type="EMBL" id="JAFHKK010000001">
    <property type="protein sequence ID" value="MBN2963359.1"/>
    <property type="molecule type" value="Genomic_DNA"/>
</dbReference>
<keyword evidence="7" id="KW-1185">Reference proteome</keyword>